<accession>A0A1G7RGF3</accession>
<evidence type="ECO:0000256" key="6">
    <source>
        <dbReference type="ARBA" id="ARBA00023136"/>
    </source>
</evidence>
<evidence type="ECO:0000256" key="8">
    <source>
        <dbReference type="SAM" id="Phobius"/>
    </source>
</evidence>
<sequence>MGRSFASRVSNRRLKWVILVLWLVLAAASGPLAGGLTDEQDNEVSSWLPGDAESTLAIERQAELGSDPDIIPAVIVYERSGGVTDEDLAAVQEDATELGRLDELDGEITGPIPSEDGEAIQLVVPLNVGAEGWEGIGGLVDGIRDVVTDGPDGLESWITGPAGNAADSAEAFEGIDGALLFAALGVVILILLFTYRSPVLWILPIFSAIVALFCSQAVIYLLARYADLTVNGQSASILTVLVIGAGTDYALLLVARYREELRLHADRHEAMTEAVHRAGPAVLASGGTVVLGMLCLAFADMNSTAGLGPVAAIGVAVTLVVLMTLLPALLVICGRWVFWPVRPALGSREPSATGIWARVGSLIKPRPRAVWVVTSLLLGVAAIGMFGLNAKGLTQADSFRGDPESIQGEEVARAHFPATAGNPVYVLTTAADADQVADAVAGTEGIGAVAPPQTTGNAALVQADLTDPADSQNAYDTIERLRTGLDDVGDGQAVVGGNTAVNLDVQTASQRDNRVIIPLIMLVVLVVLGLLLRAIVAPLILIATVVLSYGAALGISAVIFDWTLGVSSTDSSFPLFVFVFLVALGIDYNIFLMTRVREESFDHGTRRAALIGLAATGGVITSAGLVLAATFAVLGTLPLTFLTQLGIAVALGVLLDTIIVRSVLVTALNLDVGRWMWWPSMLAQVHDEPEHDREPVHAGEGARVPGPRSRQDDPEDARPGS</sequence>
<protein>
    <submittedName>
        <fullName evidence="10">Putative drug exporter of the RND superfamily</fullName>
    </submittedName>
</protein>
<evidence type="ECO:0000313" key="11">
    <source>
        <dbReference type="Proteomes" id="UP000199406"/>
    </source>
</evidence>
<comment type="subcellular location">
    <subcellularLocation>
        <location evidence="1">Cell membrane</location>
        <topology evidence="1">Multi-pass membrane protein</topology>
    </subcellularLocation>
</comment>
<dbReference type="PROSITE" id="PS50156">
    <property type="entry name" value="SSD"/>
    <property type="match status" value="1"/>
</dbReference>
<dbReference type="PANTHER" id="PTHR33406">
    <property type="entry name" value="MEMBRANE PROTEIN MJ1562-RELATED"/>
    <property type="match status" value="1"/>
</dbReference>
<feature type="transmembrane region" description="Helical" evidence="8">
    <location>
        <begin position="311"/>
        <end position="338"/>
    </location>
</feature>
<feature type="transmembrane region" description="Helical" evidence="8">
    <location>
        <begin position="369"/>
        <end position="388"/>
    </location>
</feature>
<evidence type="ECO:0000313" key="10">
    <source>
        <dbReference type="EMBL" id="SDG09832.1"/>
    </source>
</evidence>
<feature type="transmembrane region" description="Helical" evidence="8">
    <location>
        <begin position="202"/>
        <end position="223"/>
    </location>
</feature>
<proteinExistence type="inferred from homology"/>
<feature type="transmembrane region" description="Helical" evidence="8">
    <location>
        <begin position="645"/>
        <end position="670"/>
    </location>
</feature>
<feature type="transmembrane region" description="Helical" evidence="8">
    <location>
        <begin position="608"/>
        <end position="633"/>
    </location>
</feature>
<dbReference type="OrthoDB" id="2365435at2"/>
<feature type="transmembrane region" description="Helical" evidence="8">
    <location>
        <begin position="177"/>
        <end position="195"/>
    </location>
</feature>
<feature type="transmembrane region" description="Helical" evidence="8">
    <location>
        <begin position="515"/>
        <end position="532"/>
    </location>
</feature>
<keyword evidence="4 8" id="KW-0812">Transmembrane</keyword>
<dbReference type="InterPro" id="IPR050545">
    <property type="entry name" value="Mycobact_MmpL"/>
</dbReference>
<keyword evidence="5 8" id="KW-1133">Transmembrane helix</keyword>
<keyword evidence="6 8" id="KW-0472">Membrane</keyword>
<evidence type="ECO:0000256" key="3">
    <source>
        <dbReference type="ARBA" id="ARBA00022475"/>
    </source>
</evidence>
<dbReference type="Pfam" id="PF03176">
    <property type="entry name" value="MMPL"/>
    <property type="match status" value="2"/>
</dbReference>
<dbReference type="PANTHER" id="PTHR33406:SF6">
    <property type="entry name" value="MEMBRANE PROTEIN YDGH-RELATED"/>
    <property type="match status" value="1"/>
</dbReference>
<dbReference type="AlphaFoldDB" id="A0A1G7RGF3"/>
<name>A0A1G7RGF3_9ACTN</name>
<keyword evidence="11" id="KW-1185">Reference proteome</keyword>
<evidence type="ECO:0000256" key="2">
    <source>
        <dbReference type="ARBA" id="ARBA00010157"/>
    </source>
</evidence>
<dbReference type="RefSeq" id="WP_091771433.1">
    <property type="nucleotide sequence ID" value="NZ_FNBT01000011.1"/>
</dbReference>
<comment type="similarity">
    <text evidence="2">Belongs to the resistance-nodulation-cell division (RND) (TC 2.A.6) family. MmpL subfamily.</text>
</comment>
<feature type="compositionally biased region" description="Basic and acidic residues" evidence="7">
    <location>
        <begin position="688"/>
        <end position="697"/>
    </location>
</feature>
<feature type="transmembrane region" description="Helical" evidence="8">
    <location>
        <begin position="539"/>
        <end position="560"/>
    </location>
</feature>
<reference evidence="11" key="1">
    <citation type="submission" date="2016-10" db="EMBL/GenBank/DDBJ databases">
        <authorList>
            <person name="Varghese N."/>
            <person name="Submissions S."/>
        </authorList>
    </citation>
    <scope>NUCLEOTIDE SEQUENCE [LARGE SCALE GENOMIC DNA]</scope>
    <source>
        <strain evidence="11">DSM 44268</strain>
    </source>
</reference>
<evidence type="ECO:0000259" key="9">
    <source>
        <dbReference type="PROSITE" id="PS50156"/>
    </source>
</evidence>
<dbReference type="GO" id="GO:0005886">
    <property type="term" value="C:plasma membrane"/>
    <property type="evidence" value="ECO:0007669"/>
    <property type="project" value="UniProtKB-SubCell"/>
</dbReference>
<feature type="transmembrane region" description="Helical" evidence="8">
    <location>
        <begin position="572"/>
        <end position="596"/>
    </location>
</feature>
<feature type="transmembrane region" description="Helical" evidence="8">
    <location>
        <begin position="278"/>
        <end position="299"/>
    </location>
</feature>
<feature type="domain" description="SSD" evidence="9">
    <location>
        <begin position="200"/>
        <end position="332"/>
    </location>
</feature>
<dbReference type="EMBL" id="FNBT01000011">
    <property type="protein sequence ID" value="SDG09832.1"/>
    <property type="molecule type" value="Genomic_DNA"/>
</dbReference>
<evidence type="ECO:0000256" key="4">
    <source>
        <dbReference type="ARBA" id="ARBA00022692"/>
    </source>
</evidence>
<dbReference type="InterPro" id="IPR004869">
    <property type="entry name" value="MMPL_dom"/>
</dbReference>
<feature type="compositionally biased region" description="Basic and acidic residues" evidence="7">
    <location>
        <begin position="709"/>
        <end position="721"/>
    </location>
</feature>
<dbReference type="InterPro" id="IPR000731">
    <property type="entry name" value="SSD"/>
</dbReference>
<evidence type="ECO:0000256" key="1">
    <source>
        <dbReference type="ARBA" id="ARBA00004651"/>
    </source>
</evidence>
<dbReference type="Proteomes" id="UP000199406">
    <property type="component" value="Unassembled WGS sequence"/>
</dbReference>
<dbReference type="SUPFAM" id="SSF82866">
    <property type="entry name" value="Multidrug efflux transporter AcrB transmembrane domain"/>
    <property type="match status" value="2"/>
</dbReference>
<dbReference type="Gene3D" id="1.20.1640.10">
    <property type="entry name" value="Multidrug efflux transporter AcrB transmembrane domain"/>
    <property type="match status" value="2"/>
</dbReference>
<organism evidence="10 11">
    <name type="scientific">Blastococcus aurantiacus</name>
    <dbReference type="NCBI Taxonomy" id="1550231"/>
    <lineage>
        <taxon>Bacteria</taxon>
        <taxon>Bacillati</taxon>
        <taxon>Actinomycetota</taxon>
        <taxon>Actinomycetes</taxon>
        <taxon>Geodermatophilales</taxon>
        <taxon>Geodermatophilaceae</taxon>
        <taxon>Blastococcus</taxon>
    </lineage>
</organism>
<evidence type="ECO:0000256" key="5">
    <source>
        <dbReference type="ARBA" id="ARBA00022989"/>
    </source>
</evidence>
<feature type="transmembrane region" description="Helical" evidence="8">
    <location>
        <begin position="235"/>
        <end position="257"/>
    </location>
</feature>
<evidence type="ECO:0000256" key="7">
    <source>
        <dbReference type="SAM" id="MobiDB-lite"/>
    </source>
</evidence>
<feature type="region of interest" description="Disordered" evidence="7">
    <location>
        <begin position="688"/>
        <end position="721"/>
    </location>
</feature>
<gene>
    <name evidence="10" type="ORF">SAMN05660662_0326</name>
</gene>
<keyword evidence="3" id="KW-1003">Cell membrane</keyword>